<accession>A0A974C4M9</accession>
<dbReference type="GO" id="GO:0008544">
    <property type="term" value="P:epidermis development"/>
    <property type="evidence" value="ECO:0007669"/>
    <property type="project" value="TreeGrafter"/>
</dbReference>
<feature type="transmembrane region" description="Helical" evidence="1">
    <location>
        <begin position="65"/>
        <end position="87"/>
    </location>
</feature>
<sequence>MICVIPFPVLAHSTWVFVRPSDMIYFIKSFFFFFFFFFFYLERDIFGRRLGDTEAQKEGSGSGEVIAAVILGICILVVLAVIGYCVIKKRKSSRRRQPVANTSTLSTTEDTEHLVYNRTTKPV</sequence>
<dbReference type="Proteomes" id="UP000694892">
    <property type="component" value="Chromosome 8S"/>
</dbReference>
<keyword evidence="1" id="KW-0812">Transmembrane</keyword>
<dbReference type="AlphaFoldDB" id="A0A974C4M9"/>
<dbReference type="EMBL" id="CM004481">
    <property type="protein sequence ID" value="OCT66402.1"/>
    <property type="molecule type" value="Genomic_DNA"/>
</dbReference>
<dbReference type="GO" id="GO:0030198">
    <property type="term" value="P:extracellular matrix organization"/>
    <property type="evidence" value="ECO:0007669"/>
    <property type="project" value="TreeGrafter"/>
</dbReference>
<evidence type="ECO:0000313" key="2">
    <source>
        <dbReference type="EMBL" id="OCT66402.1"/>
    </source>
</evidence>
<dbReference type="GO" id="GO:0060429">
    <property type="term" value="P:epithelium development"/>
    <property type="evidence" value="ECO:0007669"/>
    <property type="project" value="TreeGrafter"/>
</dbReference>
<keyword evidence="1" id="KW-0472">Membrane</keyword>
<dbReference type="GO" id="GO:0004867">
    <property type="term" value="F:serine-type endopeptidase inhibitor activity"/>
    <property type="evidence" value="ECO:0007669"/>
    <property type="project" value="TreeGrafter"/>
</dbReference>
<feature type="transmembrane region" description="Helical" evidence="1">
    <location>
        <begin position="23"/>
        <end position="41"/>
    </location>
</feature>
<reference evidence="3" key="1">
    <citation type="journal article" date="2016" name="Nature">
        <title>Genome evolution in the allotetraploid frog Xenopus laevis.</title>
        <authorList>
            <person name="Session A.M."/>
            <person name="Uno Y."/>
            <person name="Kwon T."/>
            <person name="Chapman J.A."/>
            <person name="Toyoda A."/>
            <person name="Takahashi S."/>
            <person name="Fukui A."/>
            <person name="Hikosaka A."/>
            <person name="Suzuki A."/>
            <person name="Kondo M."/>
            <person name="van Heeringen S.J."/>
            <person name="Quigley I."/>
            <person name="Heinz S."/>
            <person name="Ogino H."/>
            <person name="Ochi H."/>
            <person name="Hellsten U."/>
            <person name="Lyons J.B."/>
            <person name="Simakov O."/>
            <person name="Putnam N."/>
            <person name="Stites J."/>
            <person name="Kuroki Y."/>
            <person name="Tanaka T."/>
            <person name="Michiue T."/>
            <person name="Watanabe M."/>
            <person name="Bogdanovic O."/>
            <person name="Lister R."/>
            <person name="Georgiou G."/>
            <person name="Paranjpe S.S."/>
            <person name="van Kruijsbergen I."/>
            <person name="Shu S."/>
            <person name="Carlson J."/>
            <person name="Kinoshita T."/>
            <person name="Ohta Y."/>
            <person name="Mawaribuchi S."/>
            <person name="Jenkins J."/>
            <person name="Grimwood J."/>
            <person name="Schmutz J."/>
            <person name="Mitros T."/>
            <person name="Mozaffari S.V."/>
            <person name="Suzuki Y."/>
            <person name="Haramoto Y."/>
            <person name="Yamamoto T.S."/>
            <person name="Takagi C."/>
            <person name="Heald R."/>
            <person name="Miller K."/>
            <person name="Haudenschild C."/>
            <person name="Kitzman J."/>
            <person name="Nakayama T."/>
            <person name="Izutsu Y."/>
            <person name="Robert J."/>
            <person name="Fortriede J."/>
            <person name="Burns K."/>
            <person name="Lotay V."/>
            <person name="Karimi K."/>
            <person name="Yasuoka Y."/>
            <person name="Dichmann D.S."/>
            <person name="Flajnik M.F."/>
            <person name="Houston D.W."/>
            <person name="Shendure J."/>
            <person name="DuPasquier L."/>
            <person name="Vize P.D."/>
            <person name="Zorn A.M."/>
            <person name="Ito M."/>
            <person name="Marcotte E.M."/>
            <person name="Wallingford J.B."/>
            <person name="Ito Y."/>
            <person name="Asashima M."/>
            <person name="Ueno N."/>
            <person name="Matsuda Y."/>
            <person name="Veenstra G.J."/>
            <person name="Fujiyama A."/>
            <person name="Harland R.M."/>
            <person name="Taira M."/>
            <person name="Rokhsar D.S."/>
        </authorList>
    </citation>
    <scope>NUCLEOTIDE SEQUENCE [LARGE SCALE GENOMIC DNA]</scope>
    <source>
        <strain evidence="3">J</strain>
    </source>
</reference>
<evidence type="ECO:0000256" key="1">
    <source>
        <dbReference type="SAM" id="Phobius"/>
    </source>
</evidence>
<evidence type="ECO:0000313" key="3">
    <source>
        <dbReference type="Proteomes" id="UP000694892"/>
    </source>
</evidence>
<dbReference type="PANTHER" id="PTHR46750:SF1">
    <property type="entry name" value="KUNITZ-TYPE PROTEASE INHIBITOR 1"/>
    <property type="match status" value="1"/>
</dbReference>
<protein>
    <submittedName>
        <fullName evidence="2">Uncharacterized protein</fullName>
    </submittedName>
</protein>
<dbReference type="PANTHER" id="PTHR46750">
    <property type="entry name" value="KUNITZ-TYPE PROTEASE INHIBITOR 1"/>
    <property type="match status" value="1"/>
</dbReference>
<organism evidence="2 3">
    <name type="scientific">Xenopus laevis</name>
    <name type="common">African clawed frog</name>
    <dbReference type="NCBI Taxonomy" id="8355"/>
    <lineage>
        <taxon>Eukaryota</taxon>
        <taxon>Metazoa</taxon>
        <taxon>Chordata</taxon>
        <taxon>Craniata</taxon>
        <taxon>Vertebrata</taxon>
        <taxon>Euteleostomi</taxon>
        <taxon>Amphibia</taxon>
        <taxon>Batrachia</taxon>
        <taxon>Anura</taxon>
        <taxon>Pipoidea</taxon>
        <taxon>Pipidae</taxon>
        <taxon>Xenopodinae</taxon>
        <taxon>Xenopus</taxon>
        <taxon>Xenopus</taxon>
    </lineage>
</organism>
<gene>
    <name evidence="2" type="ORF">XELAEV_18042656mg</name>
</gene>
<dbReference type="GO" id="GO:0005886">
    <property type="term" value="C:plasma membrane"/>
    <property type="evidence" value="ECO:0007669"/>
    <property type="project" value="TreeGrafter"/>
</dbReference>
<keyword evidence="1" id="KW-1133">Transmembrane helix</keyword>
<proteinExistence type="predicted"/>
<name>A0A974C4M9_XENLA</name>